<dbReference type="EMBL" id="JABSTU010000011">
    <property type="protein sequence ID" value="KAH8009919.1"/>
    <property type="molecule type" value="Genomic_DNA"/>
</dbReference>
<keyword evidence="2" id="KW-0812">Transmembrane</keyword>
<comment type="caution">
    <text evidence="3">The sequence shown here is derived from an EMBL/GenBank/DDBJ whole genome shotgun (WGS) entry which is preliminary data.</text>
</comment>
<gene>
    <name evidence="3" type="ORF">HPB51_022479</name>
</gene>
<reference evidence="3" key="2">
    <citation type="submission" date="2021-09" db="EMBL/GenBank/DDBJ databases">
        <authorList>
            <person name="Jia N."/>
            <person name="Wang J."/>
            <person name="Shi W."/>
            <person name="Du L."/>
            <person name="Sun Y."/>
            <person name="Zhan W."/>
            <person name="Jiang J."/>
            <person name="Wang Q."/>
            <person name="Zhang B."/>
            <person name="Ji P."/>
            <person name="Sakyi L.B."/>
            <person name="Cui X."/>
            <person name="Yuan T."/>
            <person name="Jiang B."/>
            <person name="Yang W."/>
            <person name="Lam T.T.-Y."/>
            <person name="Chang Q."/>
            <person name="Ding S."/>
            <person name="Wang X."/>
            <person name="Zhu J."/>
            <person name="Ruan X."/>
            <person name="Zhao L."/>
            <person name="Wei J."/>
            <person name="Que T."/>
            <person name="Du C."/>
            <person name="Cheng J."/>
            <person name="Dai P."/>
            <person name="Han X."/>
            <person name="Huang E."/>
            <person name="Gao Y."/>
            <person name="Liu J."/>
            <person name="Shao H."/>
            <person name="Ye R."/>
            <person name="Li L."/>
            <person name="Wei W."/>
            <person name="Wang X."/>
            <person name="Wang C."/>
            <person name="Huo Q."/>
            <person name="Li W."/>
            <person name="Guo W."/>
            <person name="Chen H."/>
            <person name="Chen S."/>
            <person name="Zhou L."/>
            <person name="Zhou L."/>
            <person name="Ni X."/>
            <person name="Tian J."/>
            <person name="Zhou Y."/>
            <person name="Sheng Y."/>
            <person name="Liu T."/>
            <person name="Pan Y."/>
            <person name="Xia L."/>
            <person name="Li J."/>
            <person name="Zhao F."/>
            <person name="Cao W."/>
        </authorList>
    </citation>
    <scope>NUCLEOTIDE SEQUENCE</scope>
    <source>
        <strain evidence="3">Rmic-2018</strain>
        <tissue evidence="3">Larvae</tissue>
    </source>
</reference>
<dbReference type="Proteomes" id="UP000821866">
    <property type="component" value="Chromosome 9"/>
</dbReference>
<keyword evidence="4" id="KW-1185">Reference proteome</keyword>
<name>A0A9J6D806_RHIMP</name>
<sequence length="176" mass="18776">MADLFRCPTGISSLLSSRNATSSATTKLSQDTLGLSLPASTSSLHPPSSHTKGRPTDHLASGHGSTARAMFLRLLFVVQEHGRVHLRAEAPNRRWYQHTVEDETYRGASGGRSSGERGGVEERLCIWNLDDGRRCAGTKSSMHLTRASKRFSMLASAGSAAVAGGGVVTALRLCAR</sequence>
<evidence type="ECO:0000313" key="3">
    <source>
        <dbReference type="EMBL" id="KAH8009919.1"/>
    </source>
</evidence>
<keyword evidence="2" id="KW-1133">Transmembrane helix</keyword>
<feature type="transmembrane region" description="Helical" evidence="2">
    <location>
        <begin position="151"/>
        <end position="173"/>
    </location>
</feature>
<proteinExistence type="predicted"/>
<protein>
    <submittedName>
        <fullName evidence="3">Uncharacterized protein</fullName>
    </submittedName>
</protein>
<evidence type="ECO:0000313" key="4">
    <source>
        <dbReference type="Proteomes" id="UP000821866"/>
    </source>
</evidence>
<keyword evidence="2" id="KW-0472">Membrane</keyword>
<accession>A0A9J6D806</accession>
<evidence type="ECO:0000256" key="2">
    <source>
        <dbReference type="SAM" id="Phobius"/>
    </source>
</evidence>
<feature type="region of interest" description="Disordered" evidence="1">
    <location>
        <begin position="36"/>
        <end position="62"/>
    </location>
</feature>
<evidence type="ECO:0000256" key="1">
    <source>
        <dbReference type="SAM" id="MobiDB-lite"/>
    </source>
</evidence>
<reference evidence="3" key="1">
    <citation type="journal article" date="2020" name="Cell">
        <title>Large-Scale Comparative Analyses of Tick Genomes Elucidate Their Genetic Diversity and Vector Capacities.</title>
        <authorList>
            <consortium name="Tick Genome and Microbiome Consortium (TIGMIC)"/>
            <person name="Jia N."/>
            <person name="Wang J."/>
            <person name="Shi W."/>
            <person name="Du L."/>
            <person name="Sun Y."/>
            <person name="Zhan W."/>
            <person name="Jiang J.F."/>
            <person name="Wang Q."/>
            <person name="Zhang B."/>
            <person name="Ji P."/>
            <person name="Bell-Sakyi L."/>
            <person name="Cui X.M."/>
            <person name="Yuan T.T."/>
            <person name="Jiang B.G."/>
            <person name="Yang W.F."/>
            <person name="Lam T.T."/>
            <person name="Chang Q.C."/>
            <person name="Ding S.J."/>
            <person name="Wang X.J."/>
            <person name="Zhu J.G."/>
            <person name="Ruan X.D."/>
            <person name="Zhao L."/>
            <person name="Wei J.T."/>
            <person name="Ye R.Z."/>
            <person name="Que T.C."/>
            <person name="Du C.H."/>
            <person name="Zhou Y.H."/>
            <person name="Cheng J.X."/>
            <person name="Dai P.F."/>
            <person name="Guo W.B."/>
            <person name="Han X.H."/>
            <person name="Huang E.J."/>
            <person name="Li L.F."/>
            <person name="Wei W."/>
            <person name="Gao Y.C."/>
            <person name="Liu J.Z."/>
            <person name="Shao H.Z."/>
            <person name="Wang X."/>
            <person name="Wang C.C."/>
            <person name="Yang T.C."/>
            <person name="Huo Q.B."/>
            <person name="Li W."/>
            <person name="Chen H.Y."/>
            <person name="Chen S.E."/>
            <person name="Zhou L.G."/>
            <person name="Ni X.B."/>
            <person name="Tian J.H."/>
            <person name="Sheng Y."/>
            <person name="Liu T."/>
            <person name="Pan Y.S."/>
            <person name="Xia L.Y."/>
            <person name="Li J."/>
            <person name="Zhao F."/>
            <person name="Cao W.C."/>
        </authorList>
    </citation>
    <scope>NUCLEOTIDE SEQUENCE</scope>
    <source>
        <strain evidence="3">Rmic-2018</strain>
    </source>
</reference>
<dbReference type="AlphaFoldDB" id="A0A9J6D806"/>
<organism evidence="3 4">
    <name type="scientific">Rhipicephalus microplus</name>
    <name type="common">Cattle tick</name>
    <name type="synonym">Boophilus microplus</name>
    <dbReference type="NCBI Taxonomy" id="6941"/>
    <lineage>
        <taxon>Eukaryota</taxon>
        <taxon>Metazoa</taxon>
        <taxon>Ecdysozoa</taxon>
        <taxon>Arthropoda</taxon>
        <taxon>Chelicerata</taxon>
        <taxon>Arachnida</taxon>
        <taxon>Acari</taxon>
        <taxon>Parasitiformes</taxon>
        <taxon>Ixodida</taxon>
        <taxon>Ixodoidea</taxon>
        <taxon>Ixodidae</taxon>
        <taxon>Rhipicephalinae</taxon>
        <taxon>Rhipicephalus</taxon>
        <taxon>Boophilus</taxon>
    </lineage>
</organism>
<feature type="compositionally biased region" description="Low complexity" evidence="1">
    <location>
        <begin position="36"/>
        <end position="50"/>
    </location>
</feature>